<evidence type="ECO:0000313" key="1">
    <source>
        <dbReference type="EMBL" id="WAA10438.1"/>
    </source>
</evidence>
<protein>
    <submittedName>
        <fullName evidence="1">YqhG family protein</fullName>
    </submittedName>
</protein>
<dbReference type="KEGG" id="faf:OE104_03655"/>
<sequence length="266" mass="31201">MQGQEIRQFLNRFFKATSCEIIQDNGKAFTVQLTVDMDKALMNRPFYWHYIEKTNGTPNPQKITLITDFSTEKNLKGEKIHFGSPRLHQIFQLTKKLGGFIRVFENRPGSAQSLTPLFPWLCMNVKISYVCDRKKDVFRSIGLNLIHGNMVENFHFQLEDASIPLSMKIPDFSFTFTPLIKPVSGIKRIEQSIRSQLQREDTTWAMEAKQRWERDEQLLHLFYKDSEEKPERFKIEQKALREQYEPKITVDVISGGLIYLTKGRFL</sequence>
<proteinExistence type="predicted"/>
<keyword evidence="2" id="KW-1185">Reference proteome</keyword>
<dbReference type="InterPro" id="IPR024562">
    <property type="entry name" value="YqhG"/>
</dbReference>
<dbReference type="Proteomes" id="UP001164718">
    <property type="component" value="Chromosome"/>
</dbReference>
<name>A0A9E8LVG3_9BACI</name>
<gene>
    <name evidence="1" type="ORF">OE104_03655</name>
</gene>
<organism evidence="1 2">
    <name type="scientific">Fervidibacillus albus</name>
    <dbReference type="NCBI Taxonomy" id="2980026"/>
    <lineage>
        <taxon>Bacteria</taxon>
        <taxon>Bacillati</taxon>
        <taxon>Bacillota</taxon>
        <taxon>Bacilli</taxon>
        <taxon>Bacillales</taxon>
        <taxon>Bacillaceae</taxon>
        <taxon>Fervidibacillus</taxon>
    </lineage>
</organism>
<dbReference type="Pfam" id="PF11079">
    <property type="entry name" value="YqhG"/>
    <property type="match status" value="1"/>
</dbReference>
<dbReference type="EMBL" id="CP106878">
    <property type="protein sequence ID" value="WAA10438.1"/>
    <property type="molecule type" value="Genomic_DNA"/>
</dbReference>
<dbReference type="RefSeq" id="WP_275418228.1">
    <property type="nucleotide sequence ID" value="NZ_CP106878.1"/>
</dbReference>
<reference evidence="1" key="1">
    <citation type="submission" date="2022-09" db="EMBL/GenBank/DDBJ databases">
        <title>Complete Genomes of Fervidibacillus albus and Fervidibacillus halotolerans isolated from tidal flat sediments.</title>
        <authorList>
            <person name="Kwon K.K."/>
            <person name="Yang S.-H."/>
            <person name="Park M.J."/>
            <person name="Oh H.-M."/>
        </authorList>
    </citation>
    <scope>NUCLEOTIDE SEQUENCE</scope>
    <source>
        <strain evidence="1">MEBiC13591</strain>
    </source>
</reference>
<evidence type="ECO:0000313" key="2">
    <source>
        <dbReference type="Proteomes" id="UP001164718"/>
    </source>
</evidence>
<dbReference type="AlphaFoldDB" id="A0A9E8LVG3"/>
<accession>A0A9E8LVG3</accession>